<evidence type="ECO:0000313" key="1">
    <source>
        <dbReference type="EMBL" id="TFK47427.1"/>
    </source>
</evidence>
<evidence type="ECO:0008006" key="3">
    <source>
        <dbReference type="Google" id="ProtNLM"/>
    </source>
</evidence>
<dbReference type="CDD" id="cd02440">
    <property type="entry name" value="AdoMet_MTases"/>
    <property type="match status" value="1"/>
</dbReference>
<dbReference type="SUPFAM" id="SSF53335">
    <property type="entry name" value="S-adenosyl-L-methionine-dependent methyltransferases"/>
    <property type="match status" value="1"/>
</dbReference>
<gene>
    <name evidence="1" type="ORF">OE88DRAFT_1666207</name>
</gene>
<dbReference type="STRING" id="5364.A0A5C3MR77"/>
<sequence length="409" mass="44789">MTLTQYPTAVLPRIGRNQKYAPQDLADALIYLRKLYNPDVRGSKIKHRKRCYPVYDSNVSPSEQPCEAEPVSEDDLEQLRADAFERSYAVRWLTAFCSCAEALTDGDGVSPEMVESLIQDASALLAICAGTASAGIISRNFTFNQGKIQVQLTDIPLDNHDYSSVGAQTWGGACVLSEMIAQSPQEFGLWGSSLQRPLRILELGAGTGLVSLVVAKLLRALAHEDPVGPCAIIATDYYPSVLGNLEHNIMNNFPPSEPQTTVSISAHFLDWSQFSVSSLQLDAPPFDEPFDLILGADIVYEAEHALWIKRCVEKLLKKPACAASEVPPAFHLVIPLRATHAVESGTIERVFACADSEAAKVSSGEGGHVWDLRITRKDSIVCDGEDNVRFPSDGHEVEYAHYTIGWIKV</sequence>
<dbReference type="Gene3D" id="3.40.50.150">
    <property type="entry name" value="Vaccinia Virus protein VP39"/>
    <property type="match status" value="1"/>
</dbReference>
<evidence type="ECO:0000313" key="2">
    <source>
        <dbReference type="Proteomes" id="UP000305948"/>
    </source>
</evidence>
<dbReference type="PANTHER" id="PTHR14614:SF147">
    <property type="entry name" value="S-ADENOSYLMETHIONINE-DEPENDENT METHYLTRANSFERASE OF THE SEVEN BETA-STRAND FAMILY"/>
    <property type="match status" value="1"/>
</dbReference>
<dbReference type="GO" id="GO:0008757">
    <property type="term" value="F:S-adenosylmethionine-dependent methyltransferase activity"/>
    <property type="evidence" value="ECO:0007669"/>
    <property type="project" value="UniProtKB-ARBA"/>
</dbReference>
<dbReference type="PANTHER" id="PTHR14614">
    <property type="entry name" value="HEPATOCELLULAR CARCINOMA-ASSOCIATED ANTIGEN"/>
    <property type="match status" value="1"/>
</dbReference>
<dbReference type="OrthoDB" id="433955at2759"/>
<dbReference type="Proteomes" id="UP000305948">
    <property type="component" value="Unassembled WGS sequence"/>
</dbReference>
<dbReference type="AlphaFoldDB" id="A0A5C3MR77"/>
<accession>A0A5C3MR77</accession>
<name>A0A5C3MR77_9AGAM</name>
<dbReference type="InterPro" id="IPR019410">
    <property type="entry name" value="Methyltransf_16"/>
</dbReference>
<reference evidence="1 2" key="1">
    <citation type="journal article" date="2019" name="Nat. Ecol. Evol.">
        <title>Megaphylogeny resolves global patterns of mushroom evolution.</title>
        <authorList>
            <person name="Varga T."/>
            <person name="Krizsan K."/>
            <person name="Foldi C."/>
            <person name="Dima B."/>
            <person name="Sanchez-Garcia M."/>
            <person name="Sanchez-Ramirez S."/>
            <person name="Szollosi G.J."/>
            <person name="Szarkandi J.G."/>
            <person name="Papp V."/>
            <person name="Albert L."/>
            <person name="Andreopoulos W."/>
            <person name="Angelini C."/>
            <person name="Antonin V."/>
            <person name="Barry K.W."/>
            <person name="Bougher N.L."/>
            <person name="Buchanan P."/>
            <person name="Buyck B."/>
            <person name="Bense V."/>
            <person name="Catcheside P."/>
            <person name="Chovatia M."/>
            <person name="Cooper J."/>
            <person name="Damon W."/>
            <person name="Desjardin D."/>
            <person name="Finy P."/>
            <person name="Geml J."/>
            <person name="Haridas S."/>
            <person name="Hughes K."/>
            <person name="Justo A."/>
            <person name="Karasinski D."/>
            <person name="Kautmanova I."/>
            <person name="Kiss B."/>
            <person name="Kocsube S."/>
            <person name="Kotiranta H."/>
            <person name="LaButti K.M."/>
            <person name="Lechner B.E."/>
            <person name="Liimatainen K."/>
            <person name="Lipzen A."/>
            <person name="Lukacs Z."/>
            <person name="Mihaltcheva S."/>
            <person name="Morgado L.N."/>
            <person name="Niskanen T."/>
            <person name="Noordeloos M.E."/>
            <person name="Ohm R.A."/>
            <person name="Ortiz-Santana B."/>
            <person name="Ovrebo C."/>
            <person name="Racz N."/>
            <person name="Riley R."/>
            <person name="Savchenko A."/>
            <person name="Shiryaev A."/>
            <person name="Soop K."/>
            <person name="Spirin V."/>
            <person name="Szebenyi C."/>
            <person name="Tomsovsky M."/>
            <person name="Tulloss R.E."/>
            <person name="Uehling J."/>
            <person name="Grigoriev I.V."/>
            <person name="Vagvolgyi C."/>
            <person name="Papp T."/>
            <person name="Martin F.M."/>
            <person name="Miettinen O."/>
            <person name="Hibbett D.S."/>
            <person name="Nagy L.G."/>
        </authorList>
    </citation>
    <scope>NUCLEOTIDE SEQUENCE [LARGE SCALE GENOMIC DNA]</scope>
    <source>
        <strain evidence="1 2">OMC1185</strain>
    </source>
</reference>
<keyword evidence="2" id="KW-1185">Reference proteome</keyword>
<organism evidence="1 2">
    <name type="scientific">Heliocybe sulcata</name>
    <dbReference type="NCBI Taxonomy" id="5364"/>
    <lineage>
        <taxon>Eukaryota</taxon>
        <taxon>Fungi</taxon>
        <taxon>Dikarya</taxon>
        <taxon>Basidiomycota</taxon>
        <taxon>Agaricomycotina</taxon>
        <taxon>Agaricomycetes</taxon>
        <taxon>Gloeophyllales</taxon>
        <taxon>Gloeophyllaceae</taxon>
        <taxon>Heliocybe</taxon>
    </lineage>
</organism>
<proteinExistence type="predicted"/>
<dbReference type="EMBL" id="ML213524">
    <property type="protein sequence ID" value="TFK47427.1"/>
    <property type="molecule type" value="Genomic_DNA"/>
</dbReference>
<protein>
    <recommendedName>
        <fullName evidence="3">S-adenosyl-L-methionine-dependent methyltransferase</fullName>
    </recommendedName>
</protein>
<dbReference type="InterPro" id="IPR029063">
    <property type="entry name" value="SAM-dependent_MTases_sf"/>
</dbReference>
<dbReference type="Pfam" id="PF10294">
    <property type="entry name" value="Methyltransf_16"/>
    <property type="match status" value="1"/>
</dbReference>